<dbReference type="InterPro" id="IPR000380">
    <property type="entry name" value="Topo_IA"/>
</dbReference>
<evidence type="ECO:0000256" key="7">
    <source>
        <dbReference type="SAM" id="MobiDB-lite"/>
    </source>
</evidence>
<evidence type="ECO:0000256" key="6">
    <source>
        <dbReference type="ARBA" id="ARBA00023235"/>
    </source>
</evidence>
<evidence type="ECO:0000259" key="9">
    <source>
        <dbReference type="PROSITE" id="PS52039"/>
    </source>
</evidence>
<evidence type="ECO:0000256" key="4">
    <source>
        <dbReference type="ARBA" id="ARBA00023029"/>
    </source>
</evidence>
<dbReference type="PROSITE" id="PS52039">
    <property type="entry name" value="TOPO_IA_2"/>
    <property type="match status" value="1"/>
</dbReference>
<evidence type="ECO:0000256" key="2">
    <source>
        <dbReference type="ARBA" id="ARBA00009446"/>
    </source>
</evidence>
<dbReference type="PROSITE" id="PS50880">
    <property type="entry name" value="TOPRIM"/>
    <property type="match status" value="1"/>
</dbReference>
<feature type="domain" description="Toprim" evidence="8">
    <location>
        <begin position="3"/>
        <end position="112"/>
    </location>
</feature>
<dbReference type="GO" id="GO:0003917">
    <property type="term" value="F:DNA topoisomerase type I (single strand cut, ATP-independent) activity"/>
    <property type="evidence" value="ECO:0007669"/>
    <property type="project" value="UniProtKB-EC"/>
</dbReference>
<comment type="catalytic activity">
    <reaction evidence="1">
        <text>ATP-independent breakage of single-stranded DNA, followed by passage and rejoining.</text>
        <dbReference type="EC" id="5.6.2.1"/>
    </reaction>
</comment>
<dbReference type="Gene3D" id="2.70.20.10">
    <property type="entry name" value="Topoisomerase I, domain 3"/>
    <property type="match status" value="1"/>
</dbReference>
<dbReference type="AlphaFoldDB" id="A0A6C0JH60"/>
<accession>A0A6C0JH60</accession>
<dbReference type="InterPro" id="IPR023406">
    <property type="entry name" value="Topo_IA_AS"/>
</dbReference>
<evidence type="ECO:0000313" key="10">
    <source>
        <dbReference type="EMBL" id="QHU03004.1"/>
    </source>
</evidence>
<sequence length="766" mass="88035">MPYIAVLVESPAKCQKIEKFLGSPYKCMATFGHLRTLNHLNKIDIDNNFKPTYSNITSKNRQIISLRRFIAQADDVMLAADDDREGEAIAWHVCKLFNLSVSNTKRIIFHEITKTALKNAVSNPIKINMEVVRAQQARQILDLLVGFKISPILWNKISYKSKTGLSAGRCQTPALRLIYENQKIIDSSPGRKVYNTTGYFTDKNLGFTLNKNYEGEEEMGDFLESSVEYEHKYTCGTVRKTIKKPPTPFTTSALQQAASNEFRLSPKATMDACQKLYEGGYITYMRTDSVTYSLEFINKAKLYINDKYGEEYVKPNIEKMSERADDKKKKKKDSKDNNAQEAHEAIRPTDITRENIDDKLGNREIKVYKLIRRNTLESCMASAKYNAVTAKITAPEETVYKYSTEQVVFPGWKIVNGYEETNKDYAYLRKLKSQIMDYKKIISKVTMKDLKSHYTEAKLVQLLEKNGIGRPSTFSSLVEKIQERGYVKKDNVKGKPIKCIDFELEKDLLTENETQREFGGERNKLVIQQLGILVMDFLTQHFQSLFEYSYTKEMEDTLDLIAKGDYIWHHLCRNCLNEINRLSEPLGSLEKLNIKIDDDHTYIIGKYGPVIKYTKNNKTSFKKAKSDLDISKLKKGLYSLEDILDKIDSGPTGRNLGSYRGNEVILKKGKYGLYVVWGKSKINIPLESNDYKVIALESIEEFLIKPIILEISKIASIRNGKYGPYIYYKSSKMKKPKFITLDSSIDVNCSKQEAREWLLDKHNINV</sequence>
<dbReference type="PANTHER" id="PTHR42785:SF1">
    <property type="entry name" value="DNA TOPOISOMERASE"/>
    <property type="match status" value="1"/>
</dbReference>
<dbReference type="EC" id="5.6.2.1" evidence="3"/>
<keyword evidence="5" id="KW-0238">DNA-binding</keyword>
<evidence type="ECO:0000259" key="8">
    <source>
        <dbReference type="PROSITE" id="PS50880"/>
    </source>
</evidence>
<dbReference type="GO" id="GO:0003677">
    <property type="term" value="F:DNA binding"/>
    <property type="evidence" value="ECO:0007669"/>
    <property type="project" value="UniProtKB-KW"/>
</dbReference>
<feature type="domain" description="Topo IA-type catalytic" evidence="9">
    <location>
        <begin position="128"/>
        <end position="583"/>
    </location>
</feature>
<dbReference type="InterPro" id="IPR023405">
    <property type="entry name" value="Topo_IA_core_domain"/>
</dbReference>
<dbReference type="PRINTS" id="PR00417">
    <property type="entry name" value="PRTPISMRASEI"/>
</dbReference>
<dbReference type="SMART" id="SM00493">
    <property type="entry name" value="TOPRIM"/>
    <property type="match status" value="1"/>
</dbReference>
<dbReference type="SMART" id="SM00436">
    <property type="entry name" value="TOP1Bc"/>
    <property type="match status" value="1"/>
</dbReference>
<dbReference type="SUPFAM" id="SSF56712">
    <property type="entry name" value="Prokaryotic type I DNA topoisomerase"/>
    <property type="match status" value="1"/>
</dbReference>
<dbReference type="Gene3D" id="1.10.460.10">
    <property type="entry name" value="Topoisomerase I, domain 2"/>
    <property type="match status" value="2"/>
</dbReference>
<evidence type="ECO:0000256" key="1">
    <source>
        <dbReference type="ARBA" id="ARBA00000213"/>
    </source>
</evidence>
<evidence type="ECO:0000256" key="5">
    <source>
        <dbReference type="ARBA" id="ARBA00023125"/>
    </source>
</evidence>
<feature type="region of interest" description="Disordered" evidence="7">
    <location>
        <begin position="319"/>
        <end position="350"/>
    </location>
</feature>
<proteinExistence type="inferred from homology"/>
<name>A0A6C0JH60_9ZZZZ</name>
<organism evidence="10">
    <name type="scientific">viral metagenome</name>
    <dbReference type="NCBI Taxonomy" id="1070528"/>
    <lineage>
        <taxon>unclassified sequences</taxon>
        <taxon>metagenomes</taxon>
        <taxon>organismal metagenomes</taxon>
    </lineage>
</organism>
<dbReference type="CDD" id="cd00186">
    <property type="entry name" value="TOP1Ac"/>
    <property type="match status" value="1"/>
</dbReference>
<dbReference type="Pfam" id="PF01751">
    <property type="entry name" value="Toprim"/>
    <property type="match status" value="1"/>
</dbReference>
<dbReference type="InterPro" id="IPR006171">
    <property type="entry name" value="TOPRIM_dom"/>
</dbReference>
<protein>
    <recommendedName>
        <fullName evidence="3">DNA topoisomerase</fullName>
        <ecNumber evidence="3">5.6.2.1</ecNumber>
    </recommendedName>
</protein>
<dbReference type="PANTHER" id="PTHR42785">
    <property type="entry name" value="DNA TOPOISOMERASE, TYPE IA, CORE"/>
    <property type="match status" value="1"/>
</dbReference>
<dbReference type="InterPro" id="IPR003602">
    <property type="entry name" value="Topo_IA_DNA-bd_dom"/>
</dbReference>
<dbReference type="SMART" id="SM00437">
    <property type="entry name" value="TOP1Ac"/>
    <property type="match status" value="1"/>
</dbReference>
<keyword evidence="6" id="KW-0413">Isomerase</keyword>
<comment type="similarity">
    <text evidence="2">Belongs to the type IA topoisomerase family.</text>
</comment>
<dbReference type="InterPro" id="IPR003601">
    <property type="entry name" value="Topo_IA_2"/>
</dbReference>
<dbReference type="InterPro" id="IPR013824">
    <property type="entry name" value="Topo_IA_cen_sub1"/>
</dbReference>
<dbReference type="Pfam" id="PF01131">
    <property type="entry name" value="Topoisom_bac"/>
    <property type="match status" value="1"/>
</dbReference>
<dbReference type="PROSITE" id="PS00396">
    <property type="entry name" value="TOPO_IA_1"/>
    <property type="match status" value="1"/>
</dbReference>
<dbReference type="InterPro" id="IPR013825">
    <property type="entry name" value="Topo_IA_cen_sub2"/>
</dbReference>
<dbReference type="Gene3D" id="3.40.50.140">
    <property type="match status" value="1"/>
</dbReference>
<dbReference type="Gene3D" id="1.10.290.10">
    <property type="entry name" value="Topoisomerase I, domain 4"/>
    <property type="match status" value="1"/>
</dbReference>
<keyword evidence="4" id="KW-0799">Topoisomerase</keyword>
<dbReference type="EMBL" id="MN740368">
    <property type="protein sequence ID" value="QHU03004.1"/>
    <property type="molecule type" value="Genomic_DNA"/>
</dbReference>
<reference evidence="10" key="1">
    <citation type="journal article" date="2020" name="Nature">
        <title>Giant virus diversity and host interactions through global metagenomics.</title>
        <authorList>
            <person name="Schulz F."/>
            <person name="Roux S."/>
            <person name="Paez-Espino D."/>
            <person name="Jungbluth S."/>
            <person name="Walsh D.A."/>
            <person name="Denef V.J."/>
            <person name="McMahon K.D."/>
            <person name="Konstantinidis K.T."/>
            <person name="Eloe-Fadrosh E.A."/>
            <person name="Kyrpides N.C."/>
            <person name="Woyke T."/>
        </authorList>
    </citation>
    <scope>NUCLEOTIDE SEQUENCE</scope>
    <source>
        <strain evidence="10">GVMAG-M-3300025890-48</strain>
    </source>
</reference>
<evidence type="ECO:0000256" key="3">
    <source>
        <dbReference type="ARBA" id="ARBA00012891"/>
    </source>
</evidence>
<dbReference type="InterPro" id="IPR013497">
    <property type="entry name" value="Topo_IA_cen"/>
</dbReference>
<dbReference type="GO" id="GO:0006265">
    <property type="term" value="P:DNA topological change"/>
    <property type="evidence" value="ECO:0007669"/>
    <property type="project" value="InterPro"/>
</dbReference>
<dbReference type="InterPro" id="IPR013826">
    <property type="entry name" value="Topo_IA_cen_sub3"/>
</dbReference>